<name>A0A8J6R3T3_9GAMM</name>
<dbReference type="AlphaFoldDB" id="A0A8J6R3T3"/>
<feature type="domain" description="Polysaccharide lyase 14" evidence="2">
    <location>
        <begin position="60"/>
        <end position="229"/>
    </location>
</feature>
<reference evidence="3" key="1">
    <citation type="submission" date="2020-09" db="EMBL/GenBank/DDBJ databases">
        <title>A novel bacterium of genus Neiella, isolated from South China Sea.</title>
        <authorList>
            <person name="Huang H."/>
            <person name="Mo K."/>
            <person name="Hu Y."/>
        </authorList>
    </citation>
    <scope>NUCLEOTIDE SEQUENCE</scope>
    <source>
        <strain evidence="3">HB171785</strain>
    </source>
</reference>
<dbReference type="PANTHER" id="PTHR40124">
    <property type="match status" value="1"/>
</dbReference>
<keyword evidence="1" id="KW-0732">Signal</keyword>
<feature type="signal peptide" evidence="1">
    <location>
        <begin position="1"/>
        <end position="21"/>
    </location>
</feature>
<dbReference type="EMBL" id="JACXAF010000022">
    <property type="protein sequence ID" value="MBD1390745.1"/>
    <property type="molecule type" value="Genomic_DNA"/>
</dbReference>
<dbReference type="RefSeq" id="WP_191145810.1">
    <property type="nucleotide sequence ID" value="NZ_JACXAF010000022.1"/>
</dbReference>
<comment type="caution">
    <text evidence="3">The sequence shown here is derived from an EMBL/GenBank/DDBJ whole genome shotgun (WGS) entry which is preliminary data.</text>
</comment>
<organism evidence="3 4">
    <name type="scientific">Neiella litorisoli</name>
    <dbReference type="NCBI Taxonomy" id="2771431"/>
    <lineage>
        <taxon>Bacteria</taxon>
        <taxon>Pseudomonadati</taxon>
        <taxon>Pseudomonadota</taxon>
        <taxon>Gammaproteobacteria</taxon>
        <taxon>Alteromonadales</taxon>
        <taxon>Echinimonadaceae</taxon>
        <taxon>Neiella</taxon>
    </lineage>
</organism>
<protein>
    <recommendedName>
        <fullName evidence="2">Polysaccharide lyase 14 domain-containing protein</fullName>
    </recommendedName>
</protein>
<evidence type="ECO:0000256" key="1">
    <source>
        <dbReference type="SAM" id="SignalP"/>
    </source>
</evidence>
<dbReference type="Pfam" id="PF21294">
    <property type="entry name" value="Polysacc_lyase_14"/>
    <property type="match status" value="1"/>
</dbReference>
<evidence type="ECO:0000259" key="2">
    <source>
        <dbReference type="Pfam" id="PF21294"/>
    </source>
</evidence>
<sequence length="260" mass="29389">MKRFKALTLIAATCGVMTVSAVTQAEALYEQYFSGVPTGIWNKEQISYNSSSKDISIKYDIYKNDTQKGSYPKLVSYEDISRKTNSATLKYRIKFDKDYSTTQGGKFFGIAPENHVTGCKEVEVNSWSARVGFANRVPQLYLYFQNKPDRCGQVIPSTTGAQLNLDQWYDVALYVELNSEGKYNAKAKLFIDKQLVAKKTGFRFHGLSDLTDEVKIHKFMLSTFLGSISSTSGAEYLEDQSGYIHYDTFKVIDGYAWDLP</sequence>
<proteinExistence type="predicted"/>
<evidence type="ECO:0000313" key="3">
    <source>
        <dbReference type="EMBL" id="MBD1390745.1"/>
    </source>
</evidence>
<keyword evidence="4" id="KW-1185">Reference proteome</keyword>
<dbReference type="PANTHER" id="PTHR40124:SF1">
    <property type="entry name" value="DISAGGREGATASE RELATED REPEAT PROTEIN"/>
    <property type="match status" value="1"/>
</dbReference>
<feature type="chain" id="PRO_5035308450" description="Polysaccharide lyase 14 domain-containing protein" evidence="1">
    <location>
        <begin position="22"/>
        <end position="260"/>
    </location>
</feature>
<accession>A0A8J6R3T3</accession>
<dbReference type="Proteomes" id="UP000638014">
    <property type="component" value="Unassembled WGS sequence"/>
</dbReference>
<dbReference type="InterPro" id="IPR048958">
    <property type="entry name" value="Polysacc_lyase_14"/>
</dbReference>
<dbReference type="Gene3D" id="2.60.120.200">
    <property type="match status" value="1"/>
</dbReference>
<evidence type="ECO:0000313" key="4">
    <source>
        <dbReference type="Proteomes" id="UP000638014"/>
    </source>
</evidence>
<gene>
    <name evidence="3" type="ORF">IC617_15040</name>
</gene>